<dbReference type="InterPro" id="IPR001949">
    <property type="entry name" value="NADH-UbQ_OxRdtase_51kDa_CS"/>
</dbReference>
<comment type="similarity">
    <text evidence="4">Belongs to the complex I 51 kDa subunit family.</text>
</comment>
<evidence type="ECO:0000256" key="5">
    <source>
        <dbReference type="ARBA" id="ARBA00022485"/>
    </source>
</evidence>
<sequence>MPDDDLETRAVDAALDRHRRDRTRLVEILREIQDDLRWLSPDTLTAVAAGLGVSRADVEATATFYAFFATRPRGRTRILFSDNVTDRMAGNRALYRRMLAQFGLSGDETSADGRVSVGLTACTGMGDQGPAILVDGRVVTRMTADRVDAVADLVRRDVALADWPEEFFRVDDQVRRADVLLGGPWVPGESLSAAIARGRDGMLAEMRASNLRGRGGAGFTTAVKWMAARDAAGGPKVIVCNADEGEPGTFKDRVLLASHAGKVFEGMAVAAWCVGASEGFLYLRGEYLHLKAPLEAVLADMRARGLLGRSVLGTEGFDFDVEIRMGAGAYVCGEETALIESLEGKPGRPRIRPPFPVVRGYLGRPTVVNNVETLCKAHEIAKRGGAWFAGTGTRQSTGTKLLSISGDCDRPGVYEYPFGVAIAEVLADCGAERAIAVQVGGASGVLVAADDFRRRIAFEDVPTAGAMMVFGPGRDLVDVAAAFADFFAEESCGFCTPCRVGTRLVKRLVDKVAAGHGTHGDLLEIRRLQSLMARTSHCGLGQTAANAVVDALERFRPAFERRLAAVDFEPAFDLDASLATARRLAGRDDADAHLVQEFEP</sequence>
<dbReference type="InterPro" id="IPR011538">
    <property type="entry name" value="Nuo51_FMN-bd"/>
</dbReference>
<dbReference type="RefSeq" id="WP_207620298.1">
    <property type="nucleotide sequence ID" value="NZ_BSPM01000002.1"/>
</dbReference>
<dbReference type="Gene3D" id="3.40.50.11540">
    <property type="entry name" value="NADH-ubiquinone oxidoreductase 51kDa subunit"/>
    <property type="match status" value="1"/>
</dbReference>
<dbReference type="EMBL" id="SNXY01000012">
    <property type="protein sequence ID" value="TDP81534.1"/>
    <property type="molecule type" value="Genomic_DNA"/>
</dbReference>
<dbReference type="GO" id="GO:0046872">
    <property type="term" value="F:metal ion binding"/>
    <property type="evidence" value="ECO:0007669"/>
    <property type="project" value="UniProtKB-KW"/>
</dbReference>
<dbReference type="AlphaFoldDB" id="A0A4R6R6V0"/>
<dbReference type="GO" id="GO:0010181">
    <property type="term" value="F:FMN binding"/>
    <property type="evidence" value="ECO:0007669"/>
    <property type="project" value="InterPro"/>
</dbReference>
<dbReference type="Gene3D" id="1.10.10.1590">
    <property type="entry name" value="NADH-quinone oxidoreductase subunit E"/>
    <property type="match status" value="1"/>
</dbReference>
<comment type="function">
    <text evidence="3">NDH-1 shuttles electrons from NADH, via FMN and iron-sulfur (Fe-S) centers, to quinones in the respiratory chain. The immediate electron acceptor for the enzyme in this species is believed to be ubiquinone. Couples the redox reaction to proton translocation (for every two electrons transferred, four hydrogen ions are translocated across the cytoplasmic membrane), and thus conserves the redox energy in a proton gradient.</text>
</comment>
<evidence type="ECO:0000256" key="1">
    <source>
        <dbReference type="ARBA" id="ARBA00001917"/>
    </source>
</evidence>
<dbReference type="PROSITE" id="PS00644">
    <property type="entry name" value="COMPLEX1_51K_1"/>
    <property type="match status" value="1"/>
</dbReference>
<dbReference type="FunFam" id="3.40.50.11540:FF:000001">
    <property type="entry name" value="NADH dehydrogenase [ubiquinone] flavoprotein 1, mitochondrial"/>
    <property type="match status" value="1"/>
</dbReference>
<accession>A0A4R6R6V0</accession>
<evidence type="ECO:0000256" key="3">
    <source>
        <dbReference type="ARBA" id="ARBA00002378"/>
    </source>
</evidence>
<dbReference type="Pfam" id="PF01257">
    <property type="entry name" value="2Fe-2S_thioredx"/>
    <property type="match status" value="1"/>
</dbReference>
<gene>
    <name evidence="10" type="ORF">EDD54_4404</name>
</gene>
<organism evidence="10 11">
    <name type="scientific">Oharaeibacter diazotrophicus</name>
    <dbReference type="NCBI Taxonomy" id="1920512"/>
    <lineage>
        <taxon>Bacteria</taxon>
        <taxon>Pseudomonadati</taxon>
        <taxon>Pseudomonadota</taxon>
        <taxon>Alphaproteobacteria</taxon>
        <taxon>Hyphomicrobiales</taxon>
        <taxon>Pleomorphomonadaceae</taxon>
        <taxon>Oharaeibacter</taxon>
    </lineage>
</organism>
<protein>
    <submittedName>
        <fullName evidence="10">NAD(P)-dependent nickel-iron dehydrogenase flavin-containing subunit</fullName>
    </submittedName>
</protein>
<keyword evidence="7" id="KW-0408">Iron</keyword>
<dbReference type="Gene3D" id="3.40.30.10">
    <property type="entry name" value="Glutaredoxin"/>
    <property type="match status" value="1"/>
</dbReference>
<keyword evidence="6" id="KW-0479">Metal-binding</keyword>
<dbReference type="SUPFAM" id="SSF142984">
    <property type="entry name" value="Nqo1 middle domain-like"/>
    <property type="match status" value="1"/>
</dbReference>
<dbReference type="Gene3D" id="1.20.1440.230">
    <property type="entry name" value="NADH-ubiquinone oxidoreductase 51kDa subunit, iron-sulphur binding domain"/>
    <property type="match status" value="1"/>
</dbReference>
<comment type="cofactor">
    <cofactor evidence="2">
        <name>[4Fe-4S] cluster</name>
        <dbReference type="ChEBI" id="CHEBI:49883"/>
    </cofactor>
</comment>
<dbReference type="InterPro" id="IPR037207">
    <property type="entry name" value="Nuop51_4Fe4S-bd_sf"/>
</dbReference>
<evidence type="ECO:0000256" key="2">
    <source>
        <dbReference type="ARBA" id="ARBA00001966"/>
    </source>
</evidence>
<evidence type="ECO:0000313" key="10">
    <source>
        <dbReference type="EMBL" id="TDP81534.1"/>
    </source>
</evidence>
<dbReference type="SUPFAM" id="SSF140490">
    <property type="entry name" value="Nqo1C-terminal domain-like"/>
    <property type="match status" value="1"/>
</dbReference>
<evidence type="ECO:0000256" key="8">
    <source>
        <dbReference type="ARBA" id="ARBA00023014"/>
    </source>
</evidence>
<proteinExistence type="inferred from homology"/>
<dbReference type="Proteomes" id="UP000294547">
    <property type="component" value="Unassembled WGS sequence"/>
</dbReference>
<keyword evidence="5" id="KW-0004">4Fe-4S</keyword>
<dbReference type="PROSITE" id="PS00645">
    <property type="entry name" value="COMPLEX1_51K_2"/>
    <property type="match status" value="1"/>
</dbReference>
<feature type="domain" description="NADH-ubiquinone oxidoreductase 51kDa subunit iron-sulphur binding" evidence="9">
    <location>
        <begin position="477"/>
        <end position="522"/>
    </location>
</feature>
<dbReference type="InterPro" id="IPR036249">
    <property type="entry name" value="Thioredoxin-like_sf"/>
</dbReference>
<dbReference type="Pfam" id="PF01512">
    <property type="entry name" value="Complex1_51K"/>
    <property type="match status" value="1"/>
</dbReference>
<keyword evidence="8" id="KW-0411">Iron-sulfur</keyword>
<dbReference type="GO" id="GO:0008137">
    <property type="term" value="F:NADH dehydrogenase (ubiquinone) activity"/>
    <property type="evidence" value="ECO:0007669"/>
    <property type="project" value="InterPro"/>
</dbReference>
<comment type="cofactor">
    <cofactor evidence="1">
        <name>FMN</name>
        <dbReference type="ChEBI" id="CHEBI:58210"/>
    </cofactor>
</comment>
<dbReference type="SUPFAM" id="SSF52833">
    <property type="entry name" value="Thioredoxin-like"/>
    <property type="match status" value="1"/>
</dbReference>
<evidence type="ECO:0000256" key="6">
    <source>
        <dbReference type="ARBA" id="ARBA00022723"/>
    </source>
</evidence>
<reference evidence="10 11" key="1">
    <citation type="submission" date="2019-03" db="EMBL/GenBank/DDBJ databases">
        <title>Genomic Encyclopedia of Type Strains, Phase IV (KMG-IV): sequencing the most valuable type-strain genomes for metagenomic binning, comparative biology and taxonomic classification.</title>
        <authorList>
            <person name="Goeker M."/>
        </authorList>
    </citation>
    <scope>NUCLEOTIDE SEQUENCE [LARGE SCALE GENOMIC DNA]</scope>
    <source>
        <strain evidence="10 11">DSM 102969</strain>
    </source>
</reference>
<comment type="caution">
    <text evidence="10">The sequence shown here is derived from an EMBL/GenBank/DDBJ whole genome shotgun (WGS) entry which is preliminary data.</text>
</comment>
<dbReference type="InterPro" id="IPR041921">
    <property type="entry name" value="NuoE_N"/>
</dbReference>
<dbReference type="Pfam" id="PF10589">
    <property type="entry name" value="NADH_4Fe-4S"/>
    <property type="match status" value="1"/>
</dbReference>
<evidence type="ECO:0000259" key="9">
    <source>
        <dbReference type="SMART" id="SM00928"/>
    </source>
</evidence>
<dbReference type="SUPFAM" id="SSF142019">
    <property type="entry name" value="Nqo1 FMN-binding domain-like"/>
    <property type="match status" value="1"/>
</dbReference>
<keyword evidence="11" id="KW-1185">Reference proteome</keyword>
<evidence type="ECO:0000256" key="7">
    <source>
        <dbReference type="ARBA" id="ARBA00023004"/>
    </source>
</evidence>
<dbReference type="PANTHER" id="PTHR43578">
    <property type="entry name" value="NADH-QUINONE OXIDOREDUCTASE SUBUNIT F"/>
    <property type="match status" value="1"/>
</dbReference>
<dbReference type="Gene3D" id="3.10.20.600">
    <property type="match status" value="1"/>
</dbReference>
<dbReference type="PANTHER" id="PTHR43578:SF3">
    <property type="entry name" value="NADH-QUINONE OXIDOREDUCTASE SUBUNIT F"/>
    <property type="match status" value="1"/>
</dbReference>
<evidence type="ECO:0000256" key="4">
    <source>
        <dbReference type="ARBA" id="ARBA00007523"/>
    </source>
</evidence>
<dbReference type="SMART" id="SM00928">
    <property type="entry name" value="NADH_4Fe-4S"/>
    <property type="match status" value="1"/>
</dbReference>
<dbReference type="InterPro" id="IPR019575">
    <property type="entry name" value="Nuop51_4Fe4S-bd"/>
</dbReference>
<dbReference type="InterPro" id="IPR037225">
    <property type="entry name" value="Nuo51_FMN-bd_sf"/>
</dbReference>
<dbReference type="GO" id="GO:0051539">
    <property type="term" value="F:4 iron, 4 sulfur cluster binding"/>
    <property type="evidence" value="ECO:0007669"/>
    <property type="project" value="UniProtKB-KW"/>
</dbReference>
<evidence type="ECO:0000313" key="11">
    <source>
        <dbReference type="Proteomes" id="UP000294547"/>
    </source>
</evidence>
<name>A0A4R6R6V0_9HYPH</name>